<reference evidence="1 2" key="1">
    <citation type="submission" date="2019-11" db="EMBL/GenBank/DDBJ databases">
        <title>Whole genome sequence of Oryza granulata.</title>
        <authorList>
            <person name="Li W."/>
        </authorList>
    </citation>
    <scope>NUCLEOTIDE SEQUENCE [LARGE SCALE GENOMIC DNA]</scope>
    <source>
        <strain evidence="2">cv. Menghai</strain>
        <tissue evidence="1">Leaf</tissue>
    </source>
</reference>
<accession>A0A6G1EXJ5</accession>
<dbReference type="EMBL" id="SPHZ02000002">
    <property type="protein sequence ID" value="KAF0929363.1"/>
    <property type="molecule type" value="Genomic_DNA"/>
</dbReference>
<organism evidence="1 2">
    <name type="scientific">Oryza meyeriana var. granulata</name>
    <dbReference type="NCBI Taxonomy" id="110450"/>
    <lineage>
        <taxon>Eukaryota</taxon>
        <taxon>Viridiplantae</taxon>
        <taxon>Streptophyta</taxon>
        <taxon>Embryophyta</taxon>
        <taxon>Tracheophyta</taxon>
        <taxon>Spermatophyta</taxon>
        <taxon>Magnoliopsida</taxon>
        <taxon>Liliopsida</taxon>
        <taxon>Poales</taxon>
        <taxon>Poaceae</taxon>
        <taxon>BOP clade</taxon>
        <taxon>Oryzoideae</taxon>
        <taxon>Oryzeae</taxon>
        <taxon>Oryzinae</taxon>
        <taxon>Oryza</taxon>
        <taxon>Oryza meyeriana</taxon>
    </lineage>
</organism>
<name>A0A6G1EXJ5_9ORYZ</name>
<sequence length="68" mass="7339">MPVRSDPAAQNLRDVMGKEKSERCIVVERTCGFGMIGGAMFAGTTASGNFCADLRQDLGAMPLVCWRN</sequence>
<dbReference type="AlphaFoldDB" id="A0A6G1EXJ5"/>
<comment type="caution">
    <text evidence="1">The sequence shown here is derived from an EMBL/GenBank/DDBJ whole genome shotgun (WGS) entry which is preliminary data.</text>
</comment>
<keyword evidence="2" id="KW-1185">Reference proteome</keyword>
<gene>
    <name evidence="1" type="ORF">E2562_021391</name>
</gene>
<proteinExistence type="predicted"/>
<evidence type="ECO:0000313" key="2">
    <source>
        <dbReference type="Proteomes" id="UP000479710"/>
    </source>
</evidence>
<dbReference type="Proteomes" id="UP000479710">
    <property type="component" value="Unassembled WGS sequence"/>
</dbReference>
<evidence type="ECO:0000313" key="1">
    <source>
        <dbReference type="EMBL" id="KAF0929363.1"/>
    </source>
</evidence>
<protein>
    <submittedName>
        <fullName evidence="1">Uncharacterized protein</fullName>
    </submittedName>
</protein>